<accession>D1PKL8</accession>
<gene>
    <name evidence="1" type="ORF">SUBVAR_04895</name>
</gene>
<dbReference type="RefSeq" id="WP_007046306.1">
    <property type="nucleotide sequence ID" value="NZ_GG704769.1"/>
</dbReference>
<dbReference type="HOGENOM" id="CLU_2221847_0_0_9"/>
<dbReference type="Proteomes" id="UP000003438">
    <property type="component" value="Unassembled WGS sequence"/>
</dbReference>
<name>D1PKL8_9FIRM</name>
<dbReference type="EMBL" id="ACBY02000020">
    <property type="protein sequence ID" value="EFB76526.1"/>
    <property type="molecule type" value="Genomic_DNA"/>
</dbReference>
<dbReference type="OrthoDB" id="1862411at2"/>
<keyword evidence="2" id="KW-1185">Reference proteome</keyword>
<dbReference type="Pfam" id="PF07873">
    <property type="entry name" value="YabP"/>
    <property type="match status" value="1"/>
</dbReference>
<dbReference type="InterPro" id="IPR022476">
    <property type="entry name" value="Spore_YabP/YqfC"/>
</dbReference>
<comment type="caution">
    <text evidence="1">The sequence shown here is derived from an EMBL/GenBank/DDBJ whole genome shotgun (WGS) entry which is preliminary data.</text>
</comment>
<dbReference type="STRING" id="411471.SUBVAR_04895"/>
<reference evidence="1" key="1">
    <citation type="submission" date="2009-12" db="EMBL/GenBank/DDBJ databases">
        <authorList>
            <person name="Weinstock G."/>
            <person name="Sodergren E."/>
            <person name="Clifton S."/>
            <person name="Fulton L."/>
            <person name="Fulton B."/>
            <person name="Courtney L."/>
            <person name="Fronick C."/>
            <person name="Harrison M."/>
            <person name="Strong C."/>
            <person name="Farmer C."/>
            <person name="Delahaunty K."/>
            <person name="Markovic C."/>
            <person name="Hall O."/>
            <person name="Minx P."/>
            <person name="Tomlinson C."/>
            <person name="Mitreva M."/>
            <person name="Nelson J."/>
            <person name="Hou S."/>
            <person name="Wollam A."/>
            <person name="Pepin K.H."/>
            <person name="Johnson M."/>
            <person name="Bhonagiri V."/>
            <person name="Nash W.E."/>
            <person name="Warren W."/>
            <person name="Chinwalla A."/>
            <person name="Mardis E.R."/>
            <person name="Wilson R.K."/>
        </authorList>
    </citation>
    <scope>NUCLEOTIDE SEQUENCE [LARGE SCALE GENOMIC DNA]</scope>
    <source>
        <strain evidence="1">DSM 15176</strain>
    </source>
</reference>
<sequence length="106" mass="12258">MKLRKKRLHNVTHDRASVHDLLSQPPADFYRLPEFALRGGYLTTEGCRKVLDFQPEKICLDMGNFLVTFYGAELRIESLNGKRLILAGQIRDISFRGKWEEPSHEA</sequence>
<proteinExistence type="predicted"/>
<dbReference type="AlphaFoldDB" id="D1PKL8"/>
<organism evidence="1 2">
    <name type="scientific">Subdoligranulum variabile DSM 15176</name>
    <dbReference type="NCBI Taxonomy" id="411471"/>
    <lineage>
        <taxon>Bacteria</taxon>
        <taxon>Bacillati</taxon>
        <taxon>Bacillota</taxon>
        <taxon>Clostridia</taxon>
        <taxon>Eubacteriales</taxon>
        <taxon>Oscillospiraceae</taxon>
        <taxon>Subdoligranulum</taxon>
    </lineage>
</organism>
<evidence type="ECO:0000313" key="2">
    <source>
        <dbReference type="Proteomes" id="UP000003438"/>
    </source>
</evidence>
<evidence type="ECO:0000313" key="1">
    <source>
        <dbReference type="EMBL" id="EFB76526.1"/>
    </source>
</evidence>
<protein>
    <submittedName>
        <fullName evidence="1">Sporulation protein YqfC</fullName>
    </submittedName>
</protein>